<gene>
    <name evidence="1" type="ORF">GS597_07095</name>
</gene>
<dbReference type="RefSeq" id="WP_161824763.1">
    <property type="nucleotide sequence ID" value="NZ_WVIC01000011.1"/>
</dbReference>
<organism evidence="1 2">
    <name type="scientific">Petrachloros mirabilis ULC683</name>
    <dbReference type="NCBI Taxonomy" id="2781853"/>
    <lineage>
        <taxon>Bacteria</taxon>
        <taxon>Bacillati</taxon>
        <taxon>Cyanobacteriota</taxon>
        <taxon>Cyanophyceae</taxon>
        <taxon>Synechococcales</taxon>
        <taxon>Petrachlorosaceae</taxon>
        <taxon>Petrachloros</taxon>
        <taxon>Petrachloros mirabilis</taxon>
    </lineage>
</organism>
<reference evidence="1" key="1">
    <citation type="submission" date="2019-12" db="EMBL/GenBank/DDBJ databases">
        <title>High-Quality draft genome sequences of three cyanobacteria isolated from the limestone walls of the Old Cathedral of Coimbra.</title>
        <authorList>
            <person name="Tiago I."/>
            <person name="Soares F."/>
            <person name="Portugal A."/>
        </authorList>
    </citation>
    <scope>NUCLEOTIDE SEQUENCE [LARGE SCALE GENOMIC DNA]</scope>
    <source>
        <strain evidence="1">C</strain>
    </source>
</reference>
<dbReference type="InterPro" id="IPR029060">
    <property type="entry name" value="PIN-like_dom_sf"/>
</dbReference>
<dbReference type="EMBL" id="WVIC01000011">
    <property type="protein sequence ID" value="NCJ06281.1"/>
    <property type="molecule type" value="Genomic_DNA"/>
</dbReference>
<dbReference type="Proteomes" id="UP000607397">
    <property type="component" value="Unassembled WGS sequence"/>
</dbReference>
<sequence>MAKQYKIYLDVCCLNRPFDDQTQERIRLEAEAVLLILRKCQTKSWKLVISSALDAEIRLTPNPSRLRQVQDLLSIAIIKVQTSNVLEQRIADLTQLGFTFYDAAHIASAERSHADIFLTTDDRLLRKARLLLNHLNVKVDNPVQWLAQVI</sequence>
<evidence type="ECO:0000313" key="1">
    <source>
        <dbReference type="EMBL" id="NCJ06281.1"/>
    </source>
</evidence>
<evidence type="ECO:0000313" key="2">
    <source>
        <dbReference type="Proteomes" id="UP000607397"/>
    </source>
</evidence>
<protein>
    <submittedName>
        <fullName evidence="1">PIN domain-containing protein</fullName>
    </submittedName>
</protein>
<proteinExistence type="predicted"/>
<keyword evidence="2" id="KW-1185">Reference proteome</keyword>
<dbReference type="Gene3D" id="3.40.50.1010">
    <property type="entry name" value="5'-nuclease"/>
    <property type="match status" value="1"/>
</dbReference>
<dbReference type="AlphaFoldDB" id="A0A8K1ZYD7"/>
<name>A0A8K1ZYD7_9CYAN</name>
<comment type="caution">
    <text evidence="1">The sequence shown here is derived from an EMBL/GenBank/DDBJ whole genome shotgun (WGS) entry which is preliminary data.</text>
</comment>
<accession>A0A8K1ZYD7</accession>
<dbReference type="SUPFAM" id="SSF88723">
    <property type="entry name" value="PIN domain-like"/>
    <property type="match status" value="1"/>
</dbReference>